<evidence type="ECO:0000256" key="1">
    <source>
        <dbReference type="SAM" id="MobiDB-lite"/>
    </source>
</evidence>
<organism evidence="2 6">
    <name type="scientific">Didymodactylos carnosus</name>
    <dbReference type="NCBI Taxonomy" id="1234261"/>
    <lineage>
        <taxon>Eukaryota</taxon>
        <taxon>Metazoa</taxon>
        <taxon>Spiralia</taxon>
        <taxon>Gnathifera</taxon>
        <taxon>Rotifera</taxon>
        <taxon>Eurotatoria</taxon>
        <taxon>Bdelloidea</taxon>
        <taxon>Philodinida</taxon>
        <taxon>Philodinidae</taxon>
        <taxon>Didymodactylos</taxon>
    </lineage>
</organism>
<reference evidence="2" key="1">
    <citation type="submission" date="2021-02" db="EMBL/GenBank/DDBJ databases">
        <authorList>
            <person name="Nowell W R."/>
        </authorList>
    </citation>
    <scope>NUCLEOTIDE SEQUENCE</scope>
</reference>
<comment type="caution">
    <text evidence="2">The sequence shown here is derived from an EMBL/GenBank/DDBJ whole genome shotgun (WGS) entry which is preliminary data.</text>
</comment>
<evidence type="ECO:0000313" key="2">
    <source>
        <dbReference type="EMBL" id="CAF0923604.1"/>
    </source>
</evidence>
<dbReference type="Proteomes" id="UP000682733">
    <property type="component" value="Unassembled WGS sequence"/>
</dbReference>
<dbReference type="EMBL" id="CAJOBC010001858">
    <property type="protein sequence ID" value="CAF3702591.1"/>
    <property type="molecule type" value="Genomic_DNA"/>
</dbReference>
<dbReference type="AlphaFoldDB" id="A0A814B636"/>
<evidence type="ECO:0000313" key="4">
    <source>
        <dbReference type="EMBL" id="CAF3702591.1"/>
    </source>
</evidence>
<dbReference type="Proteomes" id="UP000663829">
    <property type="component" value="Unassembled WGS sequence"/>
</dbReference>
<dbReference type="EMBL" id="CAJOBA010009584">
    <property type="protein sequence ID" value="CAF3854582.1"/>
    <property type="molecule type" value="Genomic_DNA"/>
</dbReference>
<protein>
    <submittedName>
        <fullName evidence="2">Uncharacterized protein</fullName>
    </submittedName>
</protein>
<keyword evidence="6" id="KW-1185">Reference proteome</keyword>
<dbReference type="Proteomes" id="UP000681722">
    <property type="component" value="Unassembled WGS sequence"/>
</dbReference>
<evidence type="ECO:0000313" key="5">
    <source>
        <dbReference type="EMBL" id="CAF3854582.1"/>
    </source>
</evidence>
<sequence length="116" mass="12853">MSIPIDTSTIVELIKSCQGKAKTVKSNRKACADLADDLGMIHGILTSVEESAYSTFFATIPVADEKVFDEVAKEQDVEYEAEDTEENAKLYEQDPEDLENAQNEEEDAESNKEDEG</sequence>
<accession>A0A814B636</accession>
<dbReference type="EMBL" id="CAJNOK010009568">
    <property type="protein sequence ID" value="CAF1093091.1"/>
    <property type="molecule type" value="Genomic_DNA"/>
</dbReference>
<proteinExistence type="predicted"/>
<feature type="compositionally biased region" description="Acidic residues" evidence="1">
    <location>
        <begin position="93"/>
        <end position="108"/>
    </location>
</feature>
<evidence type="ECO:0000313" key="3">
    <source>
        <dbReference type="EMBL" id="CAF1093091.1"/>
    </source>
</evidence>
<name>A0A814B636_9BILA</name>
<gene>
    <name evidence="2" type="ORF">GPM918_LOCUS9792</name>
    <name evidence="3" type="ORF">OVA965_LOCUS18914</name>
    <name evidence="4" type="ORF">SRO942_LOCUS9793</name>
    <name evidence="5" type="ORF">TMI583_LOCUS18924</name>
</gene>
<evidence type="ECO:0000313" key="6">
    <source>
        <dbReference type="Proteomes" id="UP000663829"/>
    </source>
</evidence>
<dbReference type="EMBL" id="CAJNOQ010001858">
    <property type="protein sequence ID" value="CAF0923604.1"/>
    <property type="molecule type" value="Genomic_DNA"/>
</dbReference>
<feature type="region of interest" description="Disordered" evidence="1">
    <location>
        <begin position="76"/>
        <end position="116"/>
    </location>
</feature>
<dbReference type="Proteomes" id="UP000677228">
    <property type="component" value="Unassembled WGS sequence"/>
</dbReference>